<evidence type="ECO:0000313" key="8">
    <source>
        <dbReference type="RefSeq" id="XP_022152817.1"/>
    </source>
</evidence>
<evidence type="ECO:0000256" key="4">
    <source>
        <dbReference type="ARBA" id="ARBA00023242"/>
    </source>
</evidence>
<feature type="region of interest" description="Leucine repeat I (LRI)" evidence="5">
    <location>
        <begin position="39"/>
        <end position="99"/>
    </location>
</feature>
<sequence length="412" mass="46670">MLMDPLNHNSSSSPHHHQEEESTSSDLQFHPITASSNSIHMRQLLIRCAHFISQSDFLSASRLLSLLSSNSTPYGDATERLVHHFSAALFRRLPSSSSSSLPLAPTSKDDGVGVEACYLSLNQITPFIRFSHLTANQAILEAVEGGGQSSSKKQGIVHVVDFDIMHGVQWPPLMQALAERFPTPMLRITATGRDLNSLHKTGDRLSKFAQSLGLRFQFHPLLLLNDHDHHRLIPAALTLFPDETLAVNCVLYLHRLSKDDLRLLLHKIKALNPKVVTIAEKEANFNHPLFMQRFLEALNHYSLIFDSLEATLPPNSRERLAVEQVWFGREIDDVVSGEGTKRRQRHERYESWEIMLRSLGFSNIPLSPFALSQAKLLLRLHYPSEGYHLQILHDSLFLGWQNRPLFSVSSWH</sequence>
<comment type="subcellular location">
    <subcellularLocation>
        <location evidence="1">Nucleus</location>
    </subcellularLocation>
</comment>
<dbReference type="RefSeq" id="XP_022152817.1">
    <property type="nucleotide sequence ID" value="XM_022297125.1"/>
</dbReference>
<evidence type="ECO:0000256" key="1">
    <source>
        <dbReference type="ARBA" id="ARBA00004123"/>
    </source>
</evidence>
<dbReference type="AlphaFoldDB" id="A0A6J1DHA7"/>
<dbReference type="OrthoDB" id="1882904at2759"/>
<comment type="caution">
    <text evidence="5">Lacks conserved residue(s) required for the propagation of feature annotation.</text>
</comment>
<evidence type="ECO:0000313" key="7">
    <source>
        <dbReference type="Proteomes" id="UP000504603"/>
    </source>
</evidence>
<keyword evidence="4" id="KW-0539">Nucleus</keyword>
<feature type="short sequence motif" description="VHIID" evidence="5">
    <location>
        <begin position="157"/>
        <end position="161"/>
    </location>
</feature>
<dbReference type="Pfam" id="PF03514">
    <property type="entry name" value="GRAS"/>
    <property type="match status" value="1"/>
</dbReference>
<dbReference type="PROSITE" id="PS50985">
    <property type="entry name" value="GRAS"/>
    <property type="match status" value="1"/>
</dbReference>
<dbReference type="InterPro" id="IPR005202">
    <property type="entry name" value="TF_GRAS"/>
</dbReference>
<reference evidence="8" key="1">
    <citation type="submission" date="2025-08" db="UniProtKB">
        <authorList>
            <consortium name="RefSeq"/>
        </authorList>
    </citation>
    <scope>IDENTIFICATION</scope>
    <source>
        <strain evidence="8">OHB3-1</strain>
    </source>
</reference>
<dbReference type="GeneID" id="111020441"/>
<accession>A0A6J1DHA7</accession>
<feature type="region of interest" description="SAW" evidence="5">
    <location>
        <begin position="336"/>
        <end position="412"/>
    </location>
</feature>
<dbReference type="GO" id="GO:0005634">
    <property type="term" value="C:nucleus"/>
    <property type="evidence" value="ECO:0007669"/>
    <property type="project" value="UniProtKB-SubCell"/>
</dbReference>
<dbReference type="PANTHER" id="PTHR31636">
    <property type="entry name" value="OSJNBA0084A10.13 PROTEIN-RELATED"/>
    <property type="match status" value="1"/>
</dbReference>
<feature type="region of interest" description="Disordered" evidence="6">
    <location>
        <begin position="1"/>
        <end position="28"/>
    </location>
</feature>
<dbReference type="Proteomes" id="UP000504603">
    <property type="component" value="Unplaced"/>
</dbReference>
<proteinExistence type="inferred from homology"/>
<gene>
    <name evidence="8" type="primary">LOC111020441</name>
</gene>
<keyword evidence="2" id="KW-0805">Transcription regulation</keyword>
<organism evidence="7 8">
    <name type="scientific">Momordica charantia</name>
    <name type="common">Bitter gourd</name>
    <name type="synonym">Balsam pear</name>
    <dbReference type="NCBI Taxonomy" id="3673"/>
    <lineage>
        <taxon>Eukaryota</taxon>
        <taxon>Viridiplantae</taxon>
        <taxon>Streptophyta</taxon>
        <taxon>Embryophyta</taxon>
        <taxon>Tracheophyta</taxon>
        <taxon>Spermatophyta</taxon>
        <taxon>Magnoliopsida</taxon>
        <taxon>eudicotyledons</taxon>
        <taxon>Gunneridae</taxon>
        <taxon>Pentapetalae</taxon>
        <taxon>rosids</taxon>
        <taxon>fabids</taxon>
        <taxon>Cucurbitales</taxon>
        <taxon>Cucurbitaceae</taxon>
        <taxon>Momordiceae</taxon>
        <taxon>Momordica</taxon>
    </lineage>
</organism>
<evidence type="ECO:0000256" key="2">
    <source>
        <dbReference type="ARBA" id="ARBA00023015"/>
    </source>
</evidence>
<keyword evidence="3" id="KW-0804">Transcription</keyword>
<evidence type="ECO:0000256" key="6">
    <source>
        <dbReference type="SAM" id="MobiDB-lite"/>
    </source>
</evidence>
<evidence type="ECO:0000256" key="5">
    <source>
        <dbReference type="PROSITE-ProRule" id="PRU01191"/>
    </source>
</evidence>
<evidence type="ECO:0000256" key="3">
    <source>
        <dbReference type="ARBA" id="ARBA00023163"/>
    </source>
</evidence>
<protein>
    <submittedName>
        <fullName evidence="8">Scarecrow-like protein 18</fullName>
    </submittedName>
</protein>
<comment type="similarity">
    <text evidence="5">Belongs to the GRAS family.</text>
</comment>
<keyword evidence="7" id="KW-1185">Reference proteome</keyword>
<dbReference type="KEGG" id="mcha:111020441"/>
<name>A0A6J1DHA7_MOMCH</name>